<name>A0A9X1KCD4_ENTFC</name>
<sequence length="35" mass="4141">MQTFKIKDEFFVDGIPTKIISGAIHYFRIPPSQWE</sequence>
<accession>A0A9X1KCD4</accession>
<dbReference type="Proteomes" id="UP001139644">
    <property type="component" value="Unassembled WGS sequence"/>
</dbReference>
<organism evidence="2 3">
    <name type="scientific">Enterococcus faecium</name>
    <name type="common">Streptococcus faecium</name>
    <dbReference type="NCBI Taxonomy" id="1352"/>
    <lineage>
        <taxon>Bacteria</taxon>
        <taxon>Bacillati</taxon>
        <taxon>Bacillota</taxon>
        <taxon>Bacilli</taxon>
        <taxon>Lactobacillales</taxon>
        <taxon>Enterococcaceae</taxon>
        <taxon>Enterococcus</taxon>
    </lineage>
</organism>
<dbReference type="AlphaFoldDB" id="A0A9X1KCD4"/>
<feature type="non-terminal residue" evidence="2">
    <location>
        <position position="35"/>
    </location>
</feature>
<gene>
    <name evidence="2" type="ORF">KYX88_16035</name>
</gene>
<evidence type="ECO:0000313" key="2">
    <source>
        <dbReference type="EMBL" id="MBX4224193.1"/>
    </source>
</evidence>
<protein>
    <submittedName>
        <fullName evidence="2">Beta-galactosidase</fullName>
    </submittedName>
</protein>
<dbReference type="Pfam" id="PF01301">
    <property type="entry name" value="Glyco_hydro_35"/>
    <property type="match status" value="1"/>
</dbReference>
<dbReference type="InterPro" id="IPR031330">
    <property type="entry name" value="Gly_Hdrlase_35_cat"/>
</dbReference>
<proteinExistence type="predicted"/>
<dbReference type="Gene3D" id="3.20.20.80">
    <property type="entry name" value="Glycosidases"/>
    <property type="match status" value="1"/>
</dbReference>
<evidence type="ECO:0000259" key="1">
    <source>
        <dbReference type="Pfam" id="PF01301"/>
    </source>
</evidence>
<dbReference type="EMBL" id="JAIFOC010000551">
    <property type="protein sequence ID" value="MBX4224193.1"/>
    <property type="molecule type" value="Genomic_DNA"/>
</dbReference>
<evidence type="ECO:0000313" key="3">
    <source>
        <dbReference type="Proteomes" id="UP001139644"/>
    </source>
</evidence>
<comment type="caution">
    <text evidence="2">The sequence shown here is derived from an EMBL/GenBank/DDBJ whole genome shotgun (WGS) entry which is preliminary data.</text>
</comment>
<dbReference type="RefSeq" id="WP_220715987.1">
    <property type="nucleotide sequence ID" value="NZ_JAIFOC010000551.1"/>
</dbReference>
<feature type="domain" description="Glycoside hydrolase 35 catalytic" evidence="1">
    <location>
        <begin position="9"/>
        <end position="35"/>
    </location>
</feature>
<reference evidence="2" key="1">
    <citation type="journal article" date="2022" name="J. Anim. Sci.">
        <title>Whole genome sequence analyses-based assessment of virulence potential and antimicrobial susceptibilities and resistance of Enterococcus faecium strains isolated from commercial swine and cattle probiotic products.</title>
        <authorList>
            <person name="Shridhar P.B."/>
            <person name="Amachawadi R.G."/>
            <person name="Tokach M."/>
            <person name="Patel I."/>
            <person name="Gangiredla J."/>
            <person name="Mammel M."/>
            <person name="Nagaraja T.G."/>
        </authorList>
    </citation>
    <scope>NUCLEOTIDE SEQUENCE</scope>
    <source>
        <strain evidence="2">EF215</strain>
    </source>
</reference>